<dbReference type="OMA" id="TEVDCWI"/>
<dbReference type="EMBL" id="BABT02000117">
    <property type="protein sequence ID" value="GAA97237.1"/>
    <property type="molecule type" value="Genomic_DNA"/>
</dbReference>
<dbReference type="eggNOG" id="KOG1721">
    <property type="taxonomic scope" value="Eukaryota"/>
</dbReference>
<feature type="region of interest" description="Disordered" evidence="11">
    <location>
        <begin position="1"/>
        <end position="53"/>
    </location>
</feature>
<dbReference type="PANTHER" id="PTHR10314">
    <property type="entry name" value="CYSTATHIONINE BETA-SYNTHASE"/>
    <property type="match status" value="1"/>
</dbReference>
<feature type="domain" description="C2H2-type" evidence="12">
    <location>
        <begin position="54"/>
        <end position="81"/>
    </location>
</feature>
<dbReference type="OrthoDB" id="10259545at2759"/>
<accession>G7E356</accession>
<dbReference type="AlphaFoldDB" id="G7E356"/>
<evidence type="ECO:0000256" key="11">
    <source>
        <dbReference type="SAM" id="MobiDB-lite"/>
    </source>
</evidence>
<dbReference type="eggNOG" id="KOG1252">
    <property type="taxonomic scope" value="Eukaryota"/>
</dbReference>
<dbReference type="InterPro" id="IPR036236">
    <property type="entry name" value="Znf_C2H2_sf"/>
</dbReference>
<sequence>MVAAKRPRSTDDIGPSDDAEPSKSDAERREAEAAKTLAGLGGPQRLIKAPKPPPTCGFCGATFKKTEHKQRHEMTHTLERPFPCKVCDRRFARKDTLDRHFKSKHGSVQESDPTNPLIPGNPLPTEQSSSARLFRALQSRVGSLPLPGLESTIPIDARLSDPMTGNIAMVPAALPHDFTYNGLNVAGAHGVFDSITGLIGHTPLVRMRKIANEEGIRCNLLAKCEFFNAGGSVKDRIAKRMIEVAEASGELIPGQSIIIEPTSGNTGIGLALMAAVKGYRCIITLPDKMSLEKENTLRALGAEIRRTPTHAAWDSPDSHIGLAKRLAAEIPGAVILNQYDNPQNPQVHYETTGGEILTDLARTALIDLTTDPNSQVSDQVHLFVAGAGTGGTISGTARRLREHNALLIVVGADPIGSVLARPETLNTNGTNGYSVEGIGYDFVPTVLDHSAVNSWVKTTDENSFAMTRRIIRTEGILCGGSSGAAVWAALHYLKESPDGQAIAADPNRNVVIILPDGIRNVISKDWLRE</sequence>
<dbReference type="PROSITE" id="PS50157">
    <property type="entry name" value="ZINC_FINGER_C2H2_2"/>
    <property type="match status" value="2"/>
</dbReference>
<comment type="caution">
    <text evidence="13">The sequence shown here is derived from an EMBL/GenBank/DDBJ whole genome shotgun (WGS) entry which is preliminary data.</text>
</comment>
<dbReference type="InterPro" id="IPR036052">
    <property type="entry name" value="TrpB-like_PALP_sf"/>
</dbReference>
<organism evidence="13 14">
    <name type="scientific">Mixia osmundae (strain CBS 9802 / IAM 14324 / JCM 22182 / KY 12970)</name>
    <dbReference type="NCBI Taxonomy" id="764103"/>
    <lineage>
        <taxon>Eukaryota</taxon>
        <taxon>Fungi</taxon>
        <taxon>Dikarya</taxon>
        <taxon>Basidiomycota</taxon>
        <taxon>Pucciniomycotina</taxon>
        <taxon>Mixiomycetes</taxon>
        <taxon>Mixiales</taxon>
        <taxon>Mixiaceae</taxon>
        <taxon>Mixia</taxon>
    </lineage>
</organism>
<dbReference type="Gene3D" id="3.40.50.1100">
    <property type="match status" value="2"/>
</dbReference>
<feature type="compositionally biased region" description="Basic and acidic residues" evidence="11">
    <location>
        <begin position="20"/>
        <end position="33"/>
    </location>
</feature>
<dbReference type="GO" id="GO:0006535">
    <property type="term" value="P:cysteine biosynthetic process from serine"/>
    <property type="evidence" value="ECO:0007669"/>
    <property type="project" value="InterPro"/>
</dbReference>
<keyword evidence="7" id="KW-0862">Zinc</keyword>
<dbReference type="SUPFAM" id="SSF53686">
    <property type="entry name" value="Tryptophan synthase beta subunit-like PLP-dependent enzymes"/>
    <property type="match status" value="1"/>
</dbReference>
<dbReference type="GO" id="GO:0004122">
    <property type="term" value="F:cystathionine beta-synthase activity"/>
    <property type="evidence" value="ECO:0007669"/>
    <property type="project" value="UniProtKB-EC"/>
</dbReference>
<dbReference type="SMART" id="SM00355">
    <property type="entry name" value="ZnF_C2H2"/>
    <property type="match status" value="2"/>
</dbReference>
<dbReference type="EC" id="4.2.1.22" evidence="4"/>
<keyword evidence="14" id="KW-1185">Reference proteome</keyword>
<dbReference type="CDD" id="cd01561">
    <property type="entry name" value="CBS_like"/>
    <property type="match status" value="1"/>
</dbReference>
<dbReference type="PROSITE" id="PS00028">
    <property type="entry name" value="ZINC_FINGER_C2H2_1"/>
    <property type="match status" value="2"/>
</dbReference>
<comment type="catalytic activity">
    <reaction evidence="9">
        <text>L-homocysteine + L-serine = L,L-cystathionine + H2O</text>
        <dbReference type="Rhea" id="RHEA:10112"/>
        <dbReference type="ChEBI" id="CHEBI:15377"/>
        <dbReference type="ChEBI" id="CHEBI:33384"/>
        <dbReference type="ChEBI" id="CHEBI:58161"/>
        <dbReference type="ChEBI" id="CHEBI:58199"/>
        <dbReference type="EC" id="4.2.1.22"/>
    </reaction>
</comment>
<reference evidence="13 14" key="2">
    <citation type="journal article" date="2012" name="Open Biol.">
        <title>Characteristics of nucleosomes and linker DNA regions on the genome of the basidiomycete Mixia osmundae revealed by mono- and dinucleosome mapping.</title>
        <authorList>
            <person name="Nishida H."/>
            <person name="Kondo S."/>
            <person name="Matsumoto T."/>
            <person name="Suzuki Y."/>
            <person name="Yoshikawa H."/>
            <person name="Taylor T.D."/>
            <person name="Sugiyama J."/>
        </authorList>
    </citation>
    <scope>NUCLEOTIDE SEQUENCE [LARGE SCALE GENOMIC DNA]</scope>
    <source>
        <strain evidence="14">CBS 9802 / IAM 14324 / JCM 22182 / KY 12970</strain>
    </source>
</reference>
<feature type="region of interest" description="Disordered" evidence="11">
    <location>
        <begin position="100"/>
        <end position="129"/>
    </location>
</feature>
<evidence type="ECO:0000256" key="5">
    <source>
        <dbReference type="ARBA" id="ARBA00022723"/>
    </source>
</evidence>
<dbReference type="InterPro" id="IPR001926">
    <property type="entry name" value="TrpB-like_PALP"/>
</dbReference>
<dbReference type="HOGENOM" id="CLU_021018_1_0_1"/>
<proteinExistence type="inferred from homology"/>
<dbReference type="FunFam" id="3.40.50.1100:FF:000003">
    <property type="entry name" value="Cystathionine beta-synthase"/>
    <property type="match status" value="1"/>
</dbReference>
<evidence type="ECO:0000256" key="6">
    <source>
        <dbReference type="ARBA" id="ARBA00022771"/>
    </source>
</evidence>
<name>G7E356_MIXOS</name>
<comment type="pathway">
    <text evidence="2">Amino-acid biosynthesis; L-cysteine biosynthesis; L-cysteine from L-homocysteine and L-serine: step 1/2.</text>
</comment>
<dbReference type="Gene3D" id="3.30.160.60">
    <property type="entry name" value="Classic Zinc Finger"/>
    <property type="match status" value="2"/>
</dbReference>
<dbReference type="InterPro" id="IPR001216">
    <property type="entry name" value="P-phosphate_BS"/>
</dbReference>
<dbReference type="FunFam" id="3.40.50.1100:FF:000118">
    <property type="entry name" value="Related to CYS4-cystathionine beta-synthase"/>
    <property type="match status" value="1"/>
</dbReference>
<comment type="cofactor">
    <cofactor evidence="1">
        <name>pyridoxal 5'-phosphate</name>
        <dbReference type="ChEBI" id="CHEBI:597326"/>
    </cofactor>
</comment>
<evidence type="ECO:0000259" key="12">
    <source>
        <dbReference type="PROSITE" id="PS50157"/>
    </source>
</evidence>
<dbReference type="FunFam" id="3.30.160.60:FF:000446">
    <property type="entry name" value="Zinc finger protein"/>
    <property type="match status" value="1"/>
</dbReference>
<comment type="similarity">
    <text evidence="3">Belongs to the cysteine synthase/cystathionine beta-synthase family.</text>
</comment>
<evidence type="ECO:0000313" key="14">
    <source>
        <dbReference type="Proteomes" id="UP000009131"/>
    </source>
</evidence>
<feature type="domain" description="C2H2-type" evidence="12">
    <location>
        <begin position="82"/>
        <end position="110"/>
    </location>
</feature>
<keyword evidence="5" id="KW-0479">Metal-binding</keyword>
<evidence type="ECO:0000256" key="8">
    <source>
        <dbReference type="ARBA" id="ARBA00022898"/>
    </source>
</evidence>
<dbReference type="Proteomes" id="UP000009131">
    <property type="component" value="Unassembled WGS sequence"/>
</dbReference>
<evidence type="ECO:0000256" key="7">
    <source>
        <dbReference type="ARBA" id="ARBA00022833"/>
    </source>
</evidence>
<dbReference type="SUPFAM" id="SSF57667">
    <property type="entry name" value="beta-beta-alpha zinc fingers"/>
    <property type="match status" value="1"/>
</dbReference>
<dbReference type="RefSeq" id="XP_014571087.1">
    <property type="nucleotide sequence ID" value="XM_014715601.1"/>
</dbReference>
<dbReference type="GO" id="GO:0008270">
    <property type="term" value="F:zinc ion binding"/>
    <property type="evidence" value="ECO:0007669"/>
    <property type="project" value="UniProtKB-KW"/>
</dbReference>
<evidence type="ECO:0000256" key="4">
    <source>
        <dbReference type="ARBA" id="ARBA00012041"/>
    </source>
</evidence>
<evidence type="ECO:0000256" key="3">
    <source>
        <dbReference type="ARBA" id="ARBA00007103"/>
    </source>
</evidence>
<evidence type="ECO:0000256" key="2">
    <source>
        <dbReference type="ARBA" id="ARBA00005003"/>
    </source>
</evidence>
<dbReference type="Pfam" id="PF00291">
    <property type="entry name" value="PALP"/>
    <property type="match status" value="1"/>
</dbReference>
<dbReference type="InterPro" id="IPR050214">
    <property type="entry name" value="Cys_Synth/Cystath_Beta-Synth"/>
</dbReference>
<evidence type="ECO:0000313" key="13">
    <source>
        <dbReference type="EMBL" id="GAA97237.1"/>
    </source>
</evidence>
<evidence type="ECO:0000256" key="1">
    <source>
        <dbReference type="ARBA" id="ARBA00001933"/>
    </source>
</evidence>
<dbReference type="InParanoid" id="G7E356"/>
<dbReference type="PROSITE" id="PS00901">
    <property type="entry name" value="CYS_SYNTHASE"/>
    <property type="match status" value="1"/>
</dbReference>
<dbReference type="STRING" id="764103.G7E356"/>
<evidence type="ECO:0000256" key="9">
    <source>
        <dbReference type="ARBA" id="ARBA00047490"/>
    </source>
</evidence>
<gene>
    <name evidence="13" type="primary">Mo03913</name>
    <name evidence="13" type="ORF">E5Q_03913</name>
</gene>
<keyword evidence="6 10" id="KW-0863">Zinc-finger</keyword>
<reference evidence="13 14" key="1">
    <citation type="journal article" date="2011" name="J. Gen. Appl. Microbiol.">
        <title>Draft genome sequencing of the enigmatic basidiomycete Mixia osmundae.</title>
        <authorList>
            <person name="Nishida H."/>
            <person name="Nagatsuka Y."/>
            <person name="Sugiyama J."/>
        </authorList>
    </citation>
    <scope>NUCLEOTIDE SEQUENCE [LARGE SCALE GENOMIC DNA]</scope>
    <source>
        <strain evidence="14">CBS 9802 / IAM 14324 / JCM 22182 / KY 12970</strain>
    </source>
</reference>
<keyword evidence="8" id="KW-0663">Pyridoxal phosphate</keyword>
<evidence type="ECO:0000256" key="10">
    <source>
        <dbReference type="PROSITE-ProRule" id="PRU00042"/>
    </source>
</evidence>
<dbReference type="InterPro" id="IPR013087">
    <property type="entry name" value="Znf_C2H2_type"/>
</dbReference>
<protein>
    <recommendedName>
        <fullName evidence="4">cystathionine beta-synthase</fullName>
        <ecNumber evidence="4">4.2.1.22</ecNumber>
    </recommendedName>
</protein>